<dbReference type="SUPFAM" id="SSF57850">
    <property type="entry name" value="RING/U-box"/>
    <property type="match status" value="1"/>
</dbReference>
<keyword evidence="3" id="KW-0862">Zinc</keyword>
<feature type="compositionally biased region" description="Low complexity" evidence="5">
    <location>
        <begin position="379"/>
        <end position="413"/>
    </location>
</feature>
<feature type="region of interest" description="Disordered" evidence="5">
    <location>
        <begin position="350"/>
        <end position="441"/>
    </location>
</feature>
<dbReference type="Proteomes" id="UP001220256">
    <property type="component" value="Unassembled WGS sequence"/>
</dbReference>
<gene>
    <name evidence="7" type="ORF">N7505_011343</name>
</gene>
<proteinExistence type="predicted"/>
<feature type="compositionally biased region" description="Basic and acidic residues" evidence="5">
    <location>
        <begin position="74"/>
        <end position="85"/>
    </location>
</feature>
<dbReference type="PANTHER" id="PTHR15710:SF228">
    <property type="entry name" value="FINGER DOMAIN PROTEIN, PUTATIVE-RELATED"/>
    <property type="match status" value="1"/>
</dbReference>
<dbReference type="Pfam" id="PF13639">
    <property type="entry name" value="zf-RING_2"/>
    <property type="match status" value="1"/>
</dbReference>
<feature type="region of interest" description="Disordered" evidence="5">
    <location>
        <begin position="45"/>
        <end position="104"/>
    </location>
</feature>
<keyword evidence="8" id="KW-1185">Reference proteome</keyword>
<evidence type="ECO:0000256" key="3">
    <source>
        <dbReference type="ARBA" id="ARBA00022833"/>
    </source>
</evidence>
<evidence type="ECO:0000313" key="8">
    <source>
        <dbReference type="Proteomes" id="UP001220256"/>
    </source>
</evidence>
<evidence type="ECO:0000256" key="1">
    <source>
        <dbReference type="ARBA" id="ARBA00022723"/>
    </source>
</evidence>
<dbReference type="CDD" id="cd16454">
    <property type="entry name" value="RING-H2_PA-TM-RING"/>
    <property type="match status" value="1"/>
</dbReference>
<evidence type="ECO:0000256" key="4">
    <source>
        <dbReference type="PROSITE-ProRule" id="PRU00175"/>
    </source>
</evidence>
<evidence type="ECO:0000256" key="2">
    <source>
        <dbReference type="ARBA" id="ARBA00022771"/>
    </source>
</evidence>
<feature type="region of interest" description="Disordered" evidence="5">
    <location>
        <begin position="157"/>
        <end position="198"/>
    </location>
</feature>
<feature type="domain" description="RING-type" evidence="6">
    <location>
        <begin position="302"/>
        <end position="343"/>
    </location>
</feature>
<keyword evidence="1" id="KW-0479">Metal-binding</keyword>
<keyword evidence="2 4" id="KW-0863">Zinc-finger</keyword>
<organism evidence="7 8">
    <name type="scientific">Penicillium chrysogenum</name>
    <name type="common">Penicillium notatum</name>
    <dbReference type="NCBI Taxonomy" id="5076"/>
    <lineage>
        <taxon>Eukaryota</taxon>
        <taxon>Fungi</taxon>
        <taxon>Dikarya</taxon>
        <taxon>Ascomycota</taxon>
        <taxon>Pezizomycotina</taxon>
        <taxon>Eurotiomycetes</taxon>
        <taxon>Eurotiomycetidae</taxon>
        <taxon>Eurotiales</taxon>
        <taxon>Aspergillaceae</taxon>
        <taxon>Penicillium</taxon>
        <taxon>Penicillium chrysogenum species complex</taxon>
    </lineage>
</organism>
<dbReference type="InterPro" id="IPR013083">
    <property type="entry name" value="Znf_RING/FYVE/PHD"/>
</dbReference>
<dbReference type="Gene3D" id="3.30.40.10">
    <property type="entry name" value="Zinc/RING finger domain, C3HC4 (zinc finger)"/>
    <property type="match status" value="1"/>
</dbReference>
<comment type="caution">
    <text evidence="7">The sequence shown here is derived from an EMBL/GenBank/DDBJ whole genome shotgun (WGS) entry which is preliminary data.</text>
</comment>
<evidence type="ECO:0000256" key="5">
    <source>
        <dbReference type="SAM" id="MobiDB-lite"/>
    </source>
</evidence>
<protein>
    <recommendedName>
        <fullName evidence="6">RING-type domain-containing protein</fullName>
    </recommendedName>
</protein>
<dbReference type="PROSITE" id="PS50089">
    <property type="entry name" value="ZF_RING_2"/>
    <property type="match status" value="1"/>
</dbReference>
<dbReference type="SMART" id="SM00184">
    <property type="entry name" value="RING"/>
    <property type="match status" value="1"/>
</dbReference>
<sequence>MDNGDRMLCHACGGVWIRDGDLTCPHCQSEFTEIVQRMLSLLIEIPPEPPSEGSPSHRADSSSPPRVNPWVDHNPWEREPQESQERQSPGFLGSGASPFSSVHTYRSPNGRFSFSSATLDAGMPSGQRNNGPNPMVPMMIQSFDTLLQSLMEPNPRGYRGFGDDPFHPQSSTSPDWLEDDHLTGGHPGLSPRNGDAPQRININEIMDAVRADIGVQTMRRARGNRGPASPHALSILSAILNMTRSGDAVYSQEELDQVITQLVENTGGTSTAAPPASDAAIHALPKKKVNEEMMGSEGKAVCSICMDNVELGLEVTVLPCTHWFHFNCIHAWLTQHDTCPHCRRSINANTGAGEGTSENPVVIQDSPEQPRSDRRHSSSRTMRSGRSSLSSFQSRLSPRISPRRSPTPEGGESSNRRSSRGESSNGGGIANWFANRFGNSS</sequence>
<evidence type="ECO:0000259" key="6">
    <source>
        <dbReference type="PROSITE" id="PS50089"/>
    </source>
</evidence>
<dbReference type="EMBL" id="JAPVEB010000010">
    <property type="protein sequence ID" value="KAJ5256192.1"/>
    <property type="molecule type" value="Genomic_DNA"/>
</dbReference>
<dbReference type="PANTHER" id="PTHR15710">
    <property type="entry name" value="E3 UBIQUITIN-PROTEIN LIGASE PRAJA"/>
    <property type="match status" value="1"/>
</dbReference>
<dbReference type="InterPro" id="IPR001841">
    <property type="entry name" value="Znf_RING"/>
</dbReference>
<evidence type="ECO:0000313" key="7">
    <source>
        <dbReference type="EMBL" id="KAJ5256192.1"/>
    </source>
</evidence>
<reference evidence="7 8" key="1">
    <citation type="journal article" date="2023" name="IMA Fungus">
        <title>Comparative genomic study of the Penicillium genus elucidates a diverse pangenome and 15 lateral gene transfer events.</title>
        <authorList>
            <person name="Petersen C."/>
            <person name="Sorensen T."/>
            <person name="Nielsen M.R."/>
            <person name="Sondergaard T.E."/>
            <person name="Sorensen J.L."/>
            <person name="Fitzpatrick D.A."/>
            <person name="Frisvad J.C."/>
            <person name="Nielsen K.L."/>
        </authorList>
    </citation>
    <scope>NUCLEOTIDE SEQUENCE [LARGE SCALE GENOMIC DNA]</scope>
    <source>
        <strain evidence="7 8">IBT 3361</strain>
    </source>
</reference>
<accession>A0ABQ8W682</accession>
<name>A0ABQ8W682_PENCH</name>